<organism evidence="13">
    <name type="scientific">Starmerella bombicola</name>
    <name type="common">Yeast</name>
    <name type="synonym">Candida bombicola</name>
    <dbReference type="NCBI Taxonomy" id="75736"/>
    <lineage>
        <taxon>Eukaryota</taxon>
        <taxon>Fungi</taxon>
        <taxon>Dikarya</taxon>
        <taxon>Ascomycota</taxon>
        <taxon>Saccharomycotina</taxon>
        <taxon>Dipodascomycetes</taxon>
        <taxon>Dipodascales</taxon>
        <taxon>Trichomonascaceae</taxon>
        <taxon>Starmerella</taxon>
    </lineage>
</organism>
<comment type="pathway">
    <text evidence="10">Porphyrin-containing compound metabolism; heme A biosynthesis; heme A from heme O: step 1/1.</text>
</comment>
<evidence type="ECO:0000256" key="8">
    <source>
        <dbReference type="ARBA" id="ARBA00023133"/>
    </source>
</evidence>
<dbReference type="InterPro" id="IPR023754">
    <property type="entry name" value="HemeA_Synthase_type2"/>
</dbReference>
<dbReference type="GO" id="GO:0120547">
    <property type="term" value="F:heme A synthase activity"/>
    <property type="evidence" value="ECO:0007669"/>
    <property type="project" value="UniProtKB-EC"/>
</dbReference>
<name>A5Y0M4_STABO</name>
<evidence type="ECO:0000256" key="3">
    <source>
        <dbReference type="ARBA" id="ARBA00022692"/>
    </source>
</evidence>
<evidence type="ECO:0000256" key="1">
    <source>
        <dbReference type="ARBA" id="ARBA00001970"/>
    </source>
</evidence>
<dbReference type="GO" id="GO:0016653">
    <property type="term" value="F:oxidoreductase activity, acting on NAD(P)H, heme protein as acceptor"/>
    <property type="evidence" value="ECO:0007669"/>
    <property type="project" value="TreeGrafter"/>
</dbReference>
<evidence type="ECO:0000313" key="13">
    <source>
        <dbReference type="EMBL" id="ABO09629.1"/>
    </source>
</evidence>
<evidence type="ECO:0000256" key="12">
    <source>
        <dbReference type="SAM" id="Phobius"/>
    </source>
</evidence>
<evidence type="ECO:0000256" key="2">
    <source>
        <dbReference type="ARBA" id="ARBA00004141"/>
    </source>
</evidence>
<dbReference type="PANTHER" id="PTHR23289">
    <property type="entry name" value="CYTOCHROME C OXIDASE ASSEMBLY PROTEIN COX15"/>
    <property type="match status" value="1"/>
</dbReference>
<proteinExistence type="inferred from homology"/>
<evidence type="ECO:0000256" key="10">
    <source>
        <dbReference type="ARBA" id="ARBA00044501"/>
    </source>
</evidence>
<feature type="transmembrane region" description="Helical" evidence="12">
    <location>
        <begin position="217"/>
        <end position="235"/>
    </location>
</feature>
<feature type="transmembrane region" description="Helical" evidence="12">
    <location>
        <begin position="102"/>
        <end position="122"/>
    </location>
</feature>
<evidence type="ECO:0000256" key="7">
    <source>
        <dbReference type="ARBA" id="ARBA00023004"/>
    </source>
</evidence>
<dbReference type="InterPro" id="IPR003780">
    <property type="entry name" value="COX15/CtaA_fam"/>
</dbReference>
<feature type="non-terminal residue" evidence="13">
    <location>
        <position position="485"/>
    </location>
</feature>
<keyword evidence="3 12" id="KW-0812">Transmembrane</keyword>
<dbReference type="GO" id="GO:0046872">
    <property type="term" value="F:metal ion binding"/>
    <property type="evidence" value="ECO:0007669"/>
    <property type="project" value="UniProtKB-KW"/>
</dbReference>
<evidence type="ECO:0000256" key="6">
    <source>
        <dbReference type="ARBA" id="ARBA00023002"/>
    </source>
</evidence>
<dbReference type="HAMAP" id="MF_01665">
    <property type="entry name" value="HemeA_synth_type2"/>
    <property type="match status" value="1"/>
</dbReference>
<comment type="subcellular location">
    <subcellularLocation>
        <location evidence="2">Membrane</location>
        <topology evidence="2">Multi-pass membrane protein</topology>
    </subcellularLocation>
</comment>
<evidence type="ECO:0000256" key="4">
    <source>
        <dbReference type="ARBA" id="ARBA00022723"/>
    </source>
</evidence>
<dbReference type="EMBL" id="EF050789">
    <property type="protein sequence ID" value="ABO09629.1"/>
    <property type="molecule type" value="Genomic_DNA"/>
</dbReference>
<keyword evidence="7" id="KW-0408">Iron</keyword>
<keyword evidence="8" id="KW-0350">Heme biosynthesis</keyword>
<accession>A5Y0M4</accession>
<comment type="cofactor">
    <cofactor evidence="1">
        <name>heme b</name>
        <dbReference type="ChEBI" id="CHEBI:60344"/>
    </cofactor>
</comment>
<sequence length="485" mass="53756">MLNLLAKRGLGFHGLARSSSILRNPFISRRVPLYLGFFNTSLRPKSGVDFSAKLLYSSQAFAAARPEGPQSFPLNAATQLGVGPVPKAEGMGKPRMVSSKSVAYWLLFCGAAVFGIVVLGGLTRLTESGLSITEWKPLTGALPPISEEDWIEQFNLYKESPEFKELNAHMSLEEYKFIYYMEWAHRLWGRAIGLLVLLPGAYFVWRRRTSPQTNRRLLGISLLLGLQGAIGWWMVHSGLDRKNLDARADSQPRVSHYRLATHLGAAFLLYMAMTMTGLGILRQHRFMKDPVKAMSTLTVLSSPLATWPRRFSIALLCLGFLTSMSGSFVAGLDAGLLYNSFPMMGLGLTPSSSELFDKRYTGEQNPSAWTLFYKNVLDNPVTVQLTHRILAVSTWTATLAFLLYATKRKSLLPIKVYKGAHGVFGFATLQAALGITTLVYVVPIETAALHQAGALAFLTSILILVNRLRLPRPQLKKLLKLMAEK</sequence>
<feature type="transmembrane region" description="Helical" evidence="12">
    <location>
        <begin position="187"/>
        <end position="205"/>
    </location>
</feature>
<dbReference type="AlphaFoldDB" id="A5Y0M4"/>
<feature type="transmembrane region" description="Helical" evidence="12">
    <location>
        <begin position="259"/>
        <end position="281"/>
    </location>
</feature>
<dbReference type="GO" id="GO:0005743">
    <property type="term" value="C:mitochondrial inner membrane"/>
    <property type="evidence" value="ECO:0007669"/>
    <property type="project" value="TreeGrafter"/>
</dbReference>
<evidence type="ECO:0000256" key="5">
    <source>
        <dbReference type="ARBA" id="ARBA00022989"/>
    </source>
</evidence>
<reference evidence="13" key="1">
    <citation type="journal article" date="2007" name="FEMS Yeast Res.">
        <title>Cloning and characterization of the NADPH cytochrome P450 reductase gene (CPR) from Candida bombicola.</title>
        <authorList>
            <person name="Van Bogaert I.N.A."/>
            <person name="Develter D."/>
            <person name="Soetaert W."/>
            <person name="Vandamme E.J."/>
        </authorList>
    </citation>
    <scope>NUCLEOTIDE SEQUENCE</scope>
</reference>
<dbReference type="Pfam" id="PF02628">
    <property type="entry name" value="COX15-CtaA"/>
    <property type="match status" value="1"/>
</dbReference>
<keyword evidence="9 12" id="KW-0472">Membrane</keyword>
<protein>
    <submittedName>
        <fullName evidence="13">Putative cytochrome c oxidase assembly protein</fullName>
    </submittedName>
</protein>
<dbReference type="PANTHER" id="PTHR23289:SF2">
    <property type="entry name" value="CYTOCHROME C OXIDASE ASSEMBLY PROTEIN COX15 HOMOLOG"/>
    <property type="match status" value="1"/>
</dbReference>
<feature type="transmembrane region" description="Helical" evidence="12">
    <location>
        <begin position="313"/>
        <end position="338"/>
    </location>
</feature>
<feature type="transmembrane region" description="Helical" evidence="12">
    <location>
        <begin position="416"/>
        <end position="442"/>
    </location>
</feature>
<feature type="transmembrane region" description="Helical" evidence="12">
    <location>
        <begin position="448"/>
        <end position="468"/>
    </location>
</feature>
<evidence type="ECO:0000256" key="9">
    <source>
        <dbReference type="ARBA" id="ARBA00023136"/>
    </source>
</evidence>
<feature type="transmembrane region" description="Helical" evidence="12">
    <location>
        <begin position="385"/>
        <end position="404"/>
    </location>
</feature>
<evidence type="ECO:0000256" key="11">
    <source>
        <dbReference type="ARBA" id="ARBA00048044"/>
    </source>
</evidence>
<keyword evidence="5 12" id="KW-1133">Transmembrane helix</keyword>
<keyword evidence="6" id="KW-0560">Oxidoreductase</keyword>
<keyword evidence="4" id="KW-0479">Metal-binding</keyword>
<dbReference type="GO" id="GO:0006784">
    <property type="term" value="P:heme A biosynthetic process"/>
    <property type="evidence" value="ECO:0007669"/>
    <property type="project" value="InterPro"/>
</dbReference>
<comment type="catalytic activity">
    <reaction evidence="11">
        <text>Fe(II)-heme o + 2 A + H2O = Fe(II)-heme a + 2 AH2</text>
        <dbReference type="Rhea" id="RHEA:63388"/>
        <dbReference type="ChEBI" id="CHEBI:13193"/>
        <dbReference type="ChEBI" id="CHEBI:15377"/>
        <dbReference type="ChEBI" id="CHEBI:17499"/>
        <dbReference type="ChEBI" id="CHEBI:60530"/>
        <dbReference type="ChEBI" id="CHEBI:61715"/>
        <dbReference type="EC" id="1.17.99.9"/>
    </reaction>
    <physiologicalReaction direction="left-to-right" evidence="11">
        <dbReference type="Rhea" id="RHEA:63389"/>
    </physiologicalReaction>
</comment>